<evidence type="ECO:0008006" key="3">
    <source>
        <dbReference type="Google" id="ProtNLM"/>
    </source>
</evidence>
<sequence length="335" mass="37042">MTRFDWEGTSNKDAILLPHVVSAFSDCVHAWGSLEYLTCPVLDNGAVRHLSSLKSFEKLSTTLSSALTLFSPPHHSLSTITNFIKLIEIAPTGVQLIADTASASALADLLQTLSTQCDAIKLNTLYISEHGLTDQSPQTAGGRLELTRTTLEPAFKFKNLTMVQLNTTREVLLDDAALIDIADAWPKLIALGINPQFAWRVRPRVTLRGLRAFLARLPSLKVLDIAFDATIPFSSGHGISEDINMVYDPKPLCSLNLLNSWIDEANIVEVANFFSCISFPDLRDFGAWAFGVAMVEGRINVEDIMNAGSQQKLWMRVRERINAQRRSRGLVEVSE</sequence>
<evidence type="ECO:0000313" key="2">
    <source>
        <dbReference type="Proteomes" id="UP000053558"/>
    </source>
</evidence>
<organism evidence="1 2">
    <name type="scientific">Coniophora puteana (strain RWD-64-598)</name>
    <name type="common">Brown rot fungus</name>
    <dbReference type="NCBI Taxonomy" id="741705"/>
    <lineage>
        <taxon>Eukaryota</taxon>
        <taxon>Fungi</taxon>
        <taxon>Dikarya</taxon>
        <taxon>Basidiomycota</taxon>
        <taxon>Agaricomycotina</taxon>
        <taxon>Agaricomycetes</taxon>
        <taxon>Agaricomycetidae</taxon>
        <taxon>Boletales</taxon>
        <taxon>Coniophorineae</taxon>
        <taxon>Coniophoraceae</taxon>
        <taxon>Coniophora</taxon>
    </lineage>
</organism>
<dbReference type="Gene3D" id="3.80.10.10">
    <property type="entry name" value="Ribonuclease Inhibitor"/>
    <property type="match status" value="1"/>
</dbReference>
<proteinExistence type="predicted"/>
<dbReference type="RefSeq" id="XP_007771580.1">
    <property type="nucleotide sequence ID" value="XM_007773390.1"/>
</dbReference>
<dbReference type="Proteomes" id="UP000053558">
    <property type="component" value="Unassembled WGS sequence"/>
</dbReference>
<dbReference type="EMBL" id="JH711582">
    <property type="protein sequence ID" value="EIW78567.1"/>
    <property type="molecule type" value="Genomic_DNA"/>
</dbReference>
<name>A0A5M3MHN7_CONPW</name>
<dbReference type="AlphaFoldDB" id="A0A5M3MHN7"/>
<dbReference type="GeneID" id="19203581"/>
<evidence type="ECO:0000313" key="1">
    <source>
        <dbReference type="EMBL" id="EIW78567.1"/>
    </source>
</evidence>
<reference evidence="2" key="1">
    <citation type="journal article" date="2012" name="Science">
        <title>The Paleozoic origin of enzymatic lignin decomposition reconstructed from 31 fungal genomes.</title>
        <authorList>
            <person name="Floudas D."/>
            <person name="Binder M."/>
            <person name="Riley R."/>
            <person name="Barry K."/>
            <person name="Blanchette R.A."/>
            <person name="Henrissat B."/>
            <person name="Martinez A.T."/>
            <person name="Otillar R."/>
            <person name="Spatafora J.W."/>
            <person name="Yadav J.S."/>
            <person name="Aerts A."/>
            <person name="Benoit I."/>
            <person name="Boyd A."/>
            <person name="Carlson A."/>
            <person name="Copeland A."/>
            <person name="Coutinho P.M."/>
            <person name="de Vries R.P."/>
            <person name="Ferreira P."/>
            <person name="Findley K."/>
            <person name="Foster B."/>
            <person name="Gaskell J."/>
            <person name="Glotzer D."/>
            <person name="Gorecki P."/>
            <person name="Heitman J."/>
            <person name="Hesse C."/>
            <person name="Hori C."/>
            <person name="Igarashi K."/>
            <person name="Jurgens J.A."/>
            <person name="Kallen N."/>
            <person name="Kersten P."/>
            <person name="Kohler A."/>
            <person name="Kuees U."/>
            <person name="Kumar T.K.A."/>
            <person name="Kuo A."/>
            <person name="LaButti K."/>
            <person name="Larrondo L.F."/>
            <person name="Lindquist E."/>
            <person name="Ling A."/>
            <person name="Lombard V."/>
            <person name="Lucas S."/>
            <person name="Lundell T."/>
            <person name="Martin R."/>
            <person name="McLaughlin D.J."/>
            <person name="Morgenstern I."/>
            <person name="Morin E."/>
            <person name="Murat C."/>
            <person name="Nagy L.G."/>
            <person name="Nolan M."/>
            <person name="Ohm R.A."/>
            <person name="Patyshakuliyeva A."/>
            <person name="Rokas A."/>
            <person name="Ruiz-Duenas F.J."/>
            <person name="Sabat G."/>
            <person name="Salamov A."/>
            <person name="Samejima M."/>
            <person name="Schmutz J."/>
            <person name="Slot J.C."/>
            <person name="St John F."/>
            <person name="Stenlid J."/>
            <person name="Sun H."/>
            <person name="Sun S."/>
            <person name="Syed K."/>
            <person name="Tsang A."/>
            <person name="Wiebenga A."/>
            <person name="Young D."/>
            <person name="Pisabarro A."/>
            <person name="Eastwood D.C."/>
            <person name="Martin F."/>
            <person name="Cullen D."/>
            <person name="Grigoriev I.V."/>
            <person name="Hibbett D.S."/>
        </authorList>
    </citation>
    <scope>NUCLEOTIDE SEQUENCE [LARGE SCALE GENOMIC DNA]</scope>
    <source>
        <strain evidence="2">RWD-64-598 SS2</strain>
    </source>
</reference>
<dbReference type="KEGG" id="cput:CONPUDRAFT_156545"/>
<comment type="caution">
    <text evidence="1">The sequence shown here is derived from an EMBL/GenBank/DDBJ whole genome shotgun (WGS) entry which is preliminary data.</text>
</comment>
<dbReference type="InterPro" id="IPR032675">
    <property type="entry name" value="LRR_dom_sf"/>
</dbReference>
<accession>A0A5M3MHN7</accession>
<gene>
    <name evidence="1" type="ORF">CONPUDRAFT_156545</name>
</gene>
<protein>
    <recommendedName>
        <fullName evidence="3">F-box domain-containing protein</fullName>
    </recommendedName>
</protein>
<keyword evidence="2" id="KW-1185">Reference proteome</keyword>
<dbReference type="OrthoDB" id="3054858at2759"/>